<dbReference type="PANTHER" id="PTHR13164">
    <property type="entry name" value="CALICYLIN BINDING PROTEIN"/>
    <property type="match status" value="1"/>
</dbReference>
<organism evidence="4 5">
    <name type="scientific">Phytophthora infestans</name>
    <name type="common">Potato late blight agent</name>
    <name type="synonym">Botrytis infestans</name>
    <dbReference type="NCBI Taxonomy" id="4787"/>
    <lineage>
        <taxon>Eukaryota</taxon>
        <taxon>Sar</taxon>
        <taxon>Stramenopiles</taxon>
        <taxon>Oomycota</taxon>
        <taxon>Peronosporomycetes</taxon>
        <taxon>Peronosporales</taxon>
        <taxon>Peronosporaceae</taxon>
        <taxon>Phytophthora</taxon>
    </lineage>
</organism>
<dbReference type="GO" id="GO:0031625">
    <property type="term" value="F:ubiquitin protein ligase binding"/>
    <property type="evidence" value="ECO:0007669"/>
    <property type="project" value="InterPro"/>
</dbReference>
<dbReference type="InterPro" id="IPR052289">
    <property type="entry name" value="Calcyclin-binding_UBL-bridge"/>
</dbReference>
<feature type="region of interest" description="Disordered" evidence="1">
    <location>
        <begin position="38"/>
        <end position="68"/>
    </location>
</feature>
<reference evidence="4" key="1">
    <citation type="submission" date="2020-04" db="EMBL/GenBank/DDBJ databases">
        <title>Hybrid Assembly of Korean Phytophthora infestans isolates.</title>
        <authorList>
            <person name="Prokchorchik M."/>
            <person name="Lee Y."/>
            <person name="Seo J."/>
            <person name="Cho J.-H."/>
            <person name="Park Y.-E."/>
            <person name="Jang D.-C."/>
            <person name="Im J.-S."/>
            <person name="Choi J.-G."/>
            <person name="Park H.-J."/>
            <person name="Lee G.-B."/>
            <person name="Lee Y.-G."/>
            <person name="Hong S.-Y."/>
            <person name="Cho K."/>
            <person name="Sohn K.H."/>
        </authorList>
    </citation>
    <scope>NUCLEOTIDE SEQUENCE</scope>
    <source>
        <strain evidence="4">KR_1_A1</strain>
    </source>
</reference>
<dbReference type="InterPro" id="IPR007699">
    <property type="entry name" value="SGS_dom"/>
</dbReference>
<proteinExistence type="predicted"/>
<evidence type="ECO:0000256" key="1">
    <source>
        <dbReference type="SAM" id="MobiDB-lite"/>
    </source>
</evidence>
<dbReference type="EMBL" id="WSZM01000008">
    <property type="protein sequence ID" value="KAF4047027.1"/>
    <property type="molecule type" value="Genomic_DNA"/>
</dbReference>
<protein>
    <submittedName>
        <fullName evidence="4">CS domain-containing protein</fullName>
    </submittedName>
</protein>
<sequence length="230" mass="25750">MAGMTDNLAAEVAELQTLLEQAKTSGNRRDLQQLLQRKQKALEAAKKPQEGPKEVDPQPAKVTATRPAASDLTTFTEISRFGWEDDGYGKEKVAVYIMSGIDGVGNLPQENVTCHFTKTSFDLKIIGLDSKNYRLVKHNLEKEIDPVKSSFRVKKNRVTISLYKADKNNMWMNLTAKNPLKTSKPDTSDPSAGIMDMMKNMYDEGDDEMKRSIAKAWTESRQKTDAASPF</sequence>
<dbReference type="Proteomes" id="UP000602510">
    <property type="component" value="Unassembled WGS sequence"/>
</dbReference>
<evidence type="ECO:0000259" key="2">
    <source>
        <dbReference type="PROSITE" id="PS51048"/>
    </source>
</evidence>
<dbReference type="InterPro" id="IPR008978">
    <property type="entry name" value="HSP20-like_chaperone"/>
</dbReference>
<dbReference type="Gene3D" id="2.60.40.790">
    <property type="match status" value="1"/>
</dbReference>
<dbReference type="GO" id="GO:0015631">
    <property type="term" value="F:tubulin binding"/>
    <property type="evidence" value="ECO:0007669"/>
    <property type="project" value="InterPro"/>
</dbReference>
<keyword evidence="5" id="KW-1185">Reference proteome</keyword>
<dbReference type="AlphaFoldDB" id="A0A833T3P9"/>
<gene>
    <name evidence="4" type="ORF">GN244_ATG00552</name>
</gene>
<feature type="domain" description="CS" evidence="3">
    <location>
        <begin position="76"/>
        <end position="175"/>
    </location>
</feature>
<accession>A0A833T3P9</accession>
<dbReference type="CDD" id="cd06468">
    <property type="entry name" value="p23_CacyBP"/>
    <property type="match status" value="1"/>
</dbReference>
<dbReference type="InterPro" id="IPR037893">
    <property type="entry name" value="CS_CacyBP"/>
</dbReference>
<comment type="caution">
    <text evidence="4">The sequence shown here is derived from an EMBL/GenBank/DDBJ whole genome shotgun (WGS) entry which is preliminary data.</text>
</comment>
<feature type="compositionally biased region" description="Basic and acidic residues" evidence="1">
    <location>
        <begin position="40"/>
        <end position="56"/>
    </location>
</feature>
<dbReference type="PROSITE" id="PS51048">
    <property type="entry name" value="SGS"/>
    <property type="match status" value="1"/>
</dbReference>
<dbReference type="FunFam" id="2.60.40.790:FF:000040">
    <property type="entry name" value="Calcyclin binding protein"/>
    <property type="match status" value="1"/>
</dbReference>
<name>A0A833T3P9_PHYIN</name>
<dbReference type="PROSITE" id="PS51203">
    <property type="entry name" value="CS"/>
    <property type="match status" value="1"/>
</dbReference>
<evidence type="ECO:0000313" key="5">
    <source>
        <dbReference type="Proteomes" id="UP000602510"/>
    </source>
</evidence>
<dbReference type="InterPro" id="IPR007052">
    <property type="entry name" value="CS_dom"/>
</dbReference>
<feature type="domain" description="SGS" evidence="2">
    <location>
        <begin position="159"/>
        <end position="230"/>
    </location>
</feature>
<dbReference type="SUPFAM" id="SSF49764">
    <property type="entry name" value="HSP20-like chaperones"/>
    <property type="match status" value="1"/>
</dbReference>
<dbReference type="Pfam" id="PF04969">
    <property type="entry name" value="CS"/>
    <property type="match status" value="1"/>
</dbReference>
<evidence type="ECO:0000259" key="3">
    <source>
        <dbReference type="PROSITE" id="PS51203"/>
    </source>
</evidence>
<dbReference type="GO" id="GO:0044548">
    <property type="term" value="F:S100 protein binding"/>
    <property type="evidence" value="ECO:0007669"/>
    <property type="project" value="InterPro"/>
</dbReference>
<evidence type="ECO:0000313" key="4">
    <source>
        <dbReference type="EMBL" id="KAF4047027.1"/>
    </source>
</evidence>
<dbReference type="GO" id="GO:0005634">
    <property type="term" value="C:nucleus"/>
    <property type="evidence" value="ECO:0007669"/>
    <property type="project" value="TreeGrafter"/>
</dbReference>
<dbReference type="PANTHER" id="PTHR13164:SF3">
    <property type="entry name" value="CALCYCLIN-BINDING PROTEIN"/>
    <property type="match status" value="1"/>
</dbReference>